<gene>
    <name evidence="1" type="ORF">GN244_ATG10169</name>
</gene>
<dbReference type="EMBL" id="WSZM01000234">
    <property type="protein sequence ID" value="KAF4037724.1"/>
    <property type="molecule type" value="Genomic_DNA"/>
</dbReference>
<sequence>MDKSGDGGISCTDAANWVEARGSSSLQQALHEDIESLSSAYWDERLVSIGDFDIAFDAEVMVTSVSCVVSVIGCNSENETHTELKACAPRKKLLVGSARLLGDYDLNT</sequence>
<evidence type="ECO:0000313" key="2">
    <source>
        <dbReference type="Proteomes" id="UP000602510"/>
    </source>
</evidence>
<evidence type="ECO:0000313" key="1">
    <source>
        <dbReference type="EMBL" id="KAF4037724.1"/>
    </source>
</evidence>
<comment type="caution">
    <text evidence="1">The sequence shown here is derived from an EMBL/GenBank/DDBJ whole genome shotgun (WGS) entry which is preliminary data.</text>
</comment>
<protein>
    <submittedName>
        <fullName evidence="1">Uncharacterized protein</fullName>
    </submittedName>
</protein>
<organism evidence="1 2">
    <name type="scientific">Phytophthora infestans</name>
    <name type="common">Potato late blight agent</name>
    <name type="synonym">Botrytis infestans</name>
    <dbReference type="NCBI Taxonomy" id="4787"/>
    <lineage>
        <taxon>Eukaryota</taxon>
        <taxon>Sar</taxon>
        <taxon>Stramenopiles</taxon>
        <taxon>Oomycota</taxon>
        <taxon>Peronosporomycetes</taxon>
        <taxon>Peronosporales</taxon>
        <taxon>Peronosporaceae</taxon>
        <taxon>Phytophthora</taxon>
    </lineage>
</organism>
<reference evidence="1" key="1">
    <citation type="submission" date="2020-04" db="EMBL/GenBank/DDBJ databases">
        <title>Hybrid Assembly of Korean Phytophthora infestans isolates.</title>
        <authorList>
            <person name="Prokchorchik M."/>
            <person name="Lee Y."/>
            <person name="Seo J."/>
            <person name="Cho J.-H."/>
            <person name="Park Y.-E."/>
            <person name="Jang D.-C."/>
            <person name="Im J.-S."/>
            <person name="Choi J.-G."/>
            <person name="Park H.-J."/>
            <person name="Lee G.-B."/>
            <person name="Lee Y.-G."/>
            <person name="Hong S.-Y."/>
            <person name="Cho K."/>
            <person name="Sohn K.H."/>
        </authorList>
    </citation>
    <scope>NUCLEOTIDE SEQUENCE</scope>
    <source>
        <strain evidence="1">KR_1_A1</strain>
    </source>
</reference>
<proteinExistence type="predicted"/>
<keyword evidence="2" id="KW-1185">Reference proteome</keyword>
<dbReference type="Proteomes" id="UP000602510">
    <property type="component" value="Unassembled WGS sequence"/>
</dbReference>
<dbReference type="AlphaFoldDB" id="A0A833T6J0"/>
<accession>A0A833T6J0</accession>
<name>A0A833T6J0_PHYIN</name>